<evidence type="ECO:0000256" key="1">
    <source>
        <dbReference type="SAM" id="Phobius"/>
    </source>
</evidence>
<comment type="caution">
    <text evidence="2">The sequence shown here is derived from an EMBL/GenBank/DDBJ whole genome shotgun (WGS) entry which is preliminary data.</text>
</comment>
<organism evidence="2 3">
    <name type="scientific">Ileibacterium valens</name>
    <dbReference type="NCBI Taxonomy" id="1862668"/>
    <lineage>
        <taxon>Bacteria</taxon>
        <taxon>Bacillati</taxon>
        <taxon>Bacillota</taxon>
        <taxon>Erysipelotrichia</taxon>
        <taxon>Erysipelotrichales</taxon>
        <taxon>Erysipelotrichaceae</taxon>
        <taxon>Ileibacterium</taxon>
    </lineage>
</organism>
<dbReference type="OrthoDB" id="1768351at2"/>
<keyword evidence="1" id="KW-0812">Transmembrane</keyword>
<reference evidence="2 3" key="1">
    <citation type="submission" date="2016-11" db="EMBL/GenBank/DDBJ databases">
        <title>Description of two novel members of the family Erysipelotrichaceae: Ileibacterium lipovorans gen. nov., sp. nov. and Dubosiella newyorkensis, gen. nov., sp. nov.</title>
        <authorList>
            <person name="Cox L.M."/>
            <person name="Sohn J."/>
            <person name="Tyrrell K.L."/>
            <person name="Citron D.M."/>
            <person name="Lawson P.A."/>
            <person name="Patel N.B."/>
            <person name="Iizumi T."/>
            <person name="Perez-Perez G.I."/>
            <person name="Goldstein E.J."/>
            <person name="Blaser M.J."/>
        </authorList>
    </citation>
    <scope>NUCLEOTIDE SEQUENCE [LARGE SCALE GENOMIC DNA]</scope>
    <source>
        <strain evidence="2 3">NYU-BL-A3</strain>
    </source>
</reference>
<dbReference type="GeneID" id="82203552"/>
<keyword evidence="1" id="KW-0472">Membrane</keyword>
<dbReference type="AlphaFoldDB" id="A0A1U7NDR8"/>
<name>A0A1U7NDR8_9FIRM</name>
<accession>A0A1U7NDR8</accession>
<proteinExistence type="predicted"/>
<gene>
    <name evidence="2" type="ORF">BO222_10360</name>
</gene>
<dbReference type="RefSeq" id="WP_075820743.1">
    <property type="nucleotide sequence ID" value="NZ_CAPNHH010000006.1"/>
</dbReference>
<dbReference type="EMBL" id="MPJW01000199">
    <property type="protein sequence ID" value="OLU37501.1"/>
    <property type="molecule type" value="Genomic_DNA"/>
</dbReference>
<keyword evidence="3" id="KW-1185">Reference proteome</keyword>
<keyword evidence="1" id="KW-1133">Transmembrane helix</keyword>
<protein>
    <submittedName>
        <fullName evidence="2">Uncharacterized protein</fullName>
    </submittedName>
</protein>
<dbReference type="Proteomes" id="UP000186341">
    <property type="component" value="Unassembled WGS sequence"/>
</dbReference>
<feature type="transmembrane region" description="Helical" evidence="1">
    <location>
        <begin position="12"/>
        <end position="31"/>
    </location>
</feature>
<sequence length="141" mass="16274">MVAEKLRKKLIYFCWLLLFMLILFFVGAILYRKTSQINLTADLVIEIQGTDGYGEIVSISNQQNQADPIRNIYLSQIEYEAFPDSSLKNGQSVVVEAIDDMELSRKYQLYPVERKRTFIIDGLNDQDQIIQIVLSESSDKE</sequence>
<evidence type="ECO:0000313" key="3">
    <source>
        <dbReference type="Proteomes" id="UP000186341"/>
    </source>
</evidence>
<evidence type="ECO:0000313" key="2">
    <source>
        <dbReference type="EMBL" id="OLU37501.1"/>
    </source>
</evidence>